<name>A0A1F7J8Q9_9BACT</name>
<reference evidence="2 3" key="1">
    <citation type="journal article" date="2016" name="Nat. Commun.">
        <title>Thousands of microbial genomes shed light on interconnected biogeochemical processes in an aquifer system.</title>
        <authorList>
            <person name="Anantharaman K."/>
            <person name="Brown C.T."/>
            <person name="Hug L.A."/>
            <person name="Sharon I."/>
            <person name="Castelle C.J."/>
            <person name="Probst A.J."/>
            <person name="Thomas B.C."/>
            <person name="Singh A."/>
            <person name="Wilkins M.J."/>
            <person name="Karaoz U."/>
            <person name="Brodie E.L."/>
            <person name="Williams K.H."/>
            <person name="Hubbard S.S."/>
            <person name="Banfield J.F."/>
        </authorList>
    </citation>
    <scope>NUCLEOTIDE SEQUENCE [LARGE SCALE GENOMIC DNA]</scope>
</reference>
<dbReference type="InterPro" id="IPR035985">
    <property type="entry name" value="Ubiquitin-activating_enz"/>
</dbReference>
<organism evidence="2 3">
    <name type="scientific">Candidatus Roizmanbacteria bacterium RIFCSPLOWO2_01_FULL_41_22</name>
    <dbReference type="NCBI Taxonomy" id="1802067"/>
    <lineage>
        <taxon>Bacteria</taxon>
        <taxon>Candidatus Roizmaniibacteriota</taxon>
    </lineage>
</organism>
<dbReference type="Pfam" id="PF00899">
    <property type="entry name" value="ThiF"/>
    <property type="match status" value="1"/>
</dbReference>
<gene>
    <name evidence="2" type="ORF">A2966_04285</name>
</gene>
<dbReference type="PANTHER" id="PTHR43267:SF3">
    <property type="entry name" value="THIF PROTEIN"/>
    <property type="match status" value="1"/>
</dbReference>
<dbReference type="GO" id="GO:0061503">
    <property type="term" value="F:tRNA threonylcarbamoyladenosine dehydratase"/>
    <property type="evidence" value="ECO:0007669"/>
    <property type="project" value="TreeGrafter"/>
</dbReference>
<dbReference type="SUPFAM" id="SSF69572">
    <property type="entry name" value="Activating enzymes of the ubiquitin-like proteins"/>
    <property type="match status" value="1"/>
</dbReference>
<sequence>MKPIILREYSYKEQDVIELKKKNKIWLEKDIYKDQLRELFQITYPHVLHTIAYNQKWAYFIECRINPNINERGDWIYFPWSGILLHAVNEKDYQKLRTNRNQYLITQSEQRLLYQIVVGIVGLSVGSQIAVNLSKQGIGKKLKLAEFDVIETTNLNRVHSSLINIKNKKIESTAKSVWEINPYSELYLFTAGLNDHNLNVFFGNPKPDMIFEVIDDFKMKVKLRLIARKKCIPVVMFSNVGNTIIIDIERFDLFPSLSLFNNLLGDLPQRILKDKNINANTYAVQMVGKKFISKRASQSVKDIGKRLIGRPQINGTVTISSGLSSYIIKAIICDKSRINGRYVLNIGEVFNQSDI</sequence>
<proteinExistence type="predicted"/>
<evidence type="ECO:0000259" key="1">
    <source>
        <dbReference type="Pfam" id="PF00899"/>
    </source>
</evidence>
<dbReference type="InterPro" id="IPR045886">
    <property type="entry name" value="ThiF/MoeB/HesA"/>
</dbReference>
<dbReference type="PANTHER" id="PTHR43267">
    <property type="entry name" value="TRNA THREONYLCARBAMOYLADENOSINE DEHYDRATASE"/>
    <property type="match status" value="1"/>
</dbReference>
<comment type="caution">
    <text evidence="2">The sequence shown here is derived from an EMBL/GenBank/DDBJ whole genome shotgun (WGS) entry which is preliminary data.</text>
</comment>
<protein>
    <recommendedName>
        <fullName evidence="1">THIF-type NAD/FAD binding fold domain-containing protein</fullName>
    </recommendedName>
</protein>
<dbReference type="Gene3D" id="3.40.50.720">
    <property type="entry name" value="NAD(P)-binding Rossmann-like Domain"/>
    <property type="match status" value="1"/>
</dbReference>
<evidence type="ECO:0000313" key="3">
    <source>
        <dbReference type="Proteomes" id="UP000176480"/>
    </source>
</evidence>
<dbReference type="GO" id="GO:0061504">
    <property type="term" value="P:cyclic threonylcarbamoyladenosine biosynthetic process"/>
    <property type="evidence" value="ECO:0007669"/>
    <property type="project" value="TreeGrafter"/>
</dbReference>
<dbReference type="AlphaFoldDB" id="A0A1F7J8Q9"/>
<accession>A0A1F7J8Q9</accession>
<evidence type="ECO:0000313" key="2">
    <source>
        <dbReference type="EMBL" id="OGK51992.1"/>
    </source>
</evidence>
<dbReference type="EMBL" id="MGAR01000017">
    <property type="protein sequence ID" value="OGK51992.1"/>
    <property type="molecule type" value="Genomic_DNA"/>
</dbReference>
<dbReference type="Proteomes" id="UP000176480">
    <property type="component" value="Unassembled WGS sequence"/>
</dbReference>
<dbReference type="GO" id="GO:0008641">
    <property type="term" value="F:ubiquitin-like modifier activating enzyme activity"/>
    <property type="evidence" value="ECO:0007669"/>
    <property type="project" value="InterPro"/>
</dbReference>
<dbReference type="STRING" id="1802067.A2966_04285"/>
<feature type="domain" description="THIF-type NAD/FAD binding fold" evidence="1">
    <location>
        <begin position="104"/>
        <end position="236"/>
    </location>
</feature>
<dbReference type="InterPro" id="IPR000594">
    <property type="entry name" value="ThiF_NAD_FAD-bd"/>
</dbReference>